<dbReference type="Gene3D" id="3.90.175.10">
    <property type="entry name" value="Diphtheria Toxin, domain 1"/>
    <property type="match status" value="1"/>
</dbReference>
<evidence type="ECO:0000313" key="1">
    <source>
        <dbReference type="EMBL" id="MFC4025563.1"/>
    </source>
</evidence>
<gene>
    <name evidence="1" type="ORF">ACFOUV_17425</name>
</gene>
<organism evidence="1 2">
    <name type="scientific">Oceanobacillus longus</name>
    <dbReference type="NCBI Taxonomy" id="930120"/>
    <lineage>
        <taxon>Bacteria</taxon>
        <taxon>Bacillati</taxon>
        <taxon>Bacillota</taxon>
        <taxon>Bacilli</taxon>
        <taxon>Bacillales</taxon>
        <taxon>Bacillaceae</taxon>
        <taxon>Oceanobacillus</taxon>
    </lineage>
</organism>
<sequence length="288" mass="34015">MLPNTSKLTVYHGTNLFSAKVIKYNGIMLNAQRDLTDFGKGFYVTPHRKQAIEWALVKAQDPQVNSTLLKLLHINKDDYLNHPETRIPAFLSYHLNVKQLFSLHGLLFPMPYDSNWFLYKARWKDFVESCRLGMKHPFDFVYGPIGGRHNGTYAIVRPSKLKEQLALNSDKAMQCLSNLRITRLRPVNTNHEKKLNEHFLQRNRNKSVMNHPFLRSVCEELFSISQRSYLDADECAKFSWMAHQISKQESILWNESPTYWAFFILYGNKKLWYNDYESYLVRQQRNKK</sequence>
<keyword evidence="2" id="KW-1185">Reference proteome</keyword>
<dbReference type="SUPFAM" id="SSF56399">
    <property type="entry name" value="ADP-ribosylation"/>
    <property type="match status" value="1"/>
</dbReference>
<protein>
    <submittedName>
        <fullName evidence="1">DUF3990 domain-containing protein</fullName>
    </submittedName>
</protein>
<accession>A0ABV8H0B3</accession>
<comment type="caution">
    <text evidence="1">The sequence shown here is derived from an EMBL/GenBank/DDBJ whole genome shotgun (WGS) entry which is preliminary data.</text>
</comment>
<evidence type="ECO:0000313" key="2">
    <source>
        <dbReference type="Proteomes" id="UP001595772"/>
    </source>
</evidence>
<dbReference type="Pfam" id="PF13151">
    <property type="entry name" value="DUF3990"/>
    <property type="match status" value="1"/>
</dbReference>
<dbReference type="RefSeq" id="WP_379498053.1">
    <property type="nucleotide sequence ID" value="NZ_JBHSAO010000016.1"/>
</dbReference>
<dbReference type="Proteomes" id="UP001595772">
    <property type="component" value="Unassembled WGS sequence"/>
</dbReference>
<name>A0ABV8H0B3_9BACI</name>
<dbReference type="InterPro" id="IPR025051">
    <property type="entry name" value="DUF3990"/>
</dbReference>
<proteinExistence type="predicted"/>
<dbReference type="EMBL" id="JBHSAO010000016">
    <property type="protein sequence ID" value="MFC4025563.1"/>
    <property type="molecule type" value="Genomic_DNA"/>
</dbReference>
<reference evidence="2" key="1">
    <citation type="journal article" date="2019" name="Int. J. Syst. Evol. Microbiol.">
        <title>The Global Catalogue of Microorganisms (GCM) 10K type strain sequencing project: providing services to taxonomists for standard genome sequencing and annotation.</title>
        <authorList>
            <consortium name="The Broad Institute Genomics Platform"/>
            <consortium name="The Broad Institute Genome Sequencing Center for Infectious Disease"/>
            <person name="Wu L."/>
            <person name="Ma J."/>
        </authorList>
    </citation>
    <scope>NUCLEOTIDE SEQUENCE [LARGE SCALE GENOMIC DNA]</scope>
    <source>
        <strain evidence="2">IBRC-M 10703</strain>
    </source>
</reference>